<keyword evidence="11" id="KW-1185">Reference proteome</keyword>
<evidence type="ECO:0000256" key="7">
    <source>
        <dbReference type="ARBA" id="ARBA00023242"/>
    </source>
</evidence>
<evidence type="ECO:0000256" key="6">
    <source>
        <dbReference type="ARBA" id="ARBA00023163"/>
    </source>
</evidence>
<dbReference type="AlphaFoldDB" id="B8M8M0"/>
<feature type="region of interest" description="Disordered" evidence="8">
    <location>
        <begin position="661"/>
        <end position="682"/>
    </location>
</feature>
<proteinExistence type="predicted"/>
<dbReference type="OrthoDB" id="9970124at2759"/>
<dbReference type="EMBL" id="EQ962654">
    <property type="protein sequence ID" value="EED20533.1"/>
    <property type="molecule type" value="Genomic_DNA"/>
</dbReference>
<dbReference type="Pfam" id="PF04082">
    <property type="entry name" value="Fungal_trans"/>
    <property type="match status" value="1"/>
</dbReference>
<keyword evidence="4" id="KW-0805">Transcription regulation</keyword>
<accession>B8M8M0</accession>
<evidence type="ECO:0000313" key="11">
    <source>
        <dbReference type="Proteomes" id="UP000001745"/>
    </source>
</evidence>
<keyword evidence="3" id="KW-0862">Zinc</keyword>
<dbReference type="GO" id="GO:0006351">
    <property type="term" value="P:DNA-templated transcription"/>
    <property type="evidence" value="ECO:0007669"/>
    <property type="project" value="InterPro"/>
</dbReference>
<dbReference type="GO" id="GO:0000981">
    <property type="term" value="F:DNA-binding transcription factor activity, RNA polymerase II-specific"/>
    <property type="evidence" value="ECO:0007669"/>
    <property type="project" value="TreeGrafter"/>
</dbReference>
<keyword evidence="2" id="KW-0479">Metal-binding</keyword>
<dbReference type="GO" id="GO:0005634">
    <property type="term" value="C:nucleus"/>
    <property type="evidence" value="ECO:0007669"/>
    <property type="project" value="UniProtKB-SubCell"/>
</dbReference>
<evidence type="ECO:0000256" key="1">
    <source>
        <dbReference type="ARBA" id="ARBA00004123"/>
    </source>
</evidence>
<evidence type="ECO:0000256" key="8">
    <source>
        <dbReference type="SAM" id="MobiDB-lite"/>
    </source>
</evidence>
<dbReference type="GeneID" id="8102102"/>
<keyword evidence="5" id="KW-0238">DNA-binding</keyword>
<evidence type="ECO:0000256" key="4">
    <source>
        <dbReference type="ARBA" id="ARBA00023015"/>
    </source>
</evidence>
<dbReference type="SMART" id="SM00906">
    <property type="entry name" value="Fungal_trans"/>
    <property type="match status" value="1"/>
</dbReference>
<dbReference type="PANTHER" id="PTHR47782">
    <property type="entry name" value="ZN(II)2CYS6 TRANSCRIPTION FACTOR (EUROFUNG)-RELATED"/>
    <property type="match status" value="1"/>
</dbReference>
<evidence type="ECO:0000313" key="10">
    <source>
        <dbReference type="EMBL" id="EED20533.1"/>
    </source>
</evidence>
<dbReference type="InParanoid" id="B8M8M0"/>
<feature type="compositionally biased region" description="Polar residues" evidence="8">
    <location>
        <begin position="130"/>
        <end position="141"/>
    </location>
</feature>
<dbReference type="eggNOG" id="ENOG502SHT0">
    <property type="taxonomic scope" value="Eukaryota"/>
</dbReference>
<dbReference type="InterPro" id="IPR007219">
    <property type="entry name" value="XnlR_reg_dom"/>
</dbReference>
<sequence>MPQQVNPPLLHRLILLGDVHWLALDVVGEKCAAMELLRNALHVSGQMWNVSILVAGVDWMPNRKEKRLKQLERENRDLILRNGPDQSFTTASDSRRISSQAQIFSSPSTTRAPSIIAQHQQQDLESVNESNLHNNHSTSTFDAPLSHSSDRITKDQPLAHEVGLLSLSNVASDPKYLGPSSGVAFARLIYSSAPQTQGLPSSVHLQDDTSSRTAQQDIAQPVGLPSSADCQQFADSYFSTFGQLYPFILEDELDELLGAVERSSGNQNWRNLVPGRITHAQVYLVLSLGARILESKLLSDFSSEGLFATAMTYVRSASLHDSIEGVRILLLLVLHSFHSPDGLNAWFLTHTIIASCLDLGLHRRETSSRLGTYTAEEQRAQYTRSAIFWSAYSIDRTLTTILGRPLTLRDEAIDRDYPGTVGCREVDNAATLWYHNANHDLSPGSSIHKTLAYNPYVAAIFSVRFDRIVAEIKLMIYRVARSPQRFPWPENVSAWQQDTEKACDMLWVEARDTLRSRSFAARRAVSHRVLQQLELKYHQCLILLYRPSPEIPRPQRRAIQMCFSSAMEIIRIHTDLNRFSNMDFSWLTAHALFVSGITMLYCLWVHPYVCKDLSITNCLDQARAACGLLSTLGRTWSVAKDACQKLDRLISVTADAYRGENNEDVSHGHPARPNNGQGHCTSADDQLAADSSSLIDSNMDKYAAVYSIPDISYQQGADMFMDELGGVRDFFDLGWLDDINLNLDDQSWKMGEAT</sequence>
<dbReference type="PANTHER" id="PTHR47782:SF1">
    <property type="entry name" value="PYRIMIDINE PATHWAY REGULATORY PROTEIN 1"/>
    <property type="match status" value="1"/>
</dbReference>
<dbReference type="InterPro" id="IPR052202">
    <property type="entry name" value="Yeast_MetPath_Reg"/>
</dbReference>
<name>B8M8M0_TALSN</name>
<evidence type="ECO:0000256" key="3">
    <source>
        <dbReference type="ARBA" id="ARBA00022833"/>
    </source>
</evidence>
<gene>
    <name evidence="10" type="ORF">TSTA_037530</name>
</gene>
<dbReference type="OMA" id="WYLLHTI"/>
<dbReference type="PhylomeDB" id="B8M8M0"/>
<protein>
    <recommendedName>
        <fullName evidence="9">Xylanolytic transcriptional activator regulatory domain-containing protein</fullName>
    </recommendedName>
</protein>
<evidence type="ECO:0000256" key="2">
    <source>
        <dbReference type="ARBA" id="ARBA00022723"/>
    </source>
</evidence>
<dbReference type="HOGENOM" id="CLU_012331_2_0_1"/>
<keyword evidence="7" id="KW-0539">Nucleus</keyword>
<dbReference type="GO" id="GO:0043565">
    <property type="term" value="F:sequence-specific DNA binding"/>
    <property type="evidence" value="ECO:0007669"/>
    <property type="project" value="TreeGrafter"/>
</dbReference>
<feature type="domain" description="Xylanolytic transcriptional activator regulatory" evidence="9">
    <location>
        <begin position="345"/>
        <end position="424"/>
    </location>
</feature>
<reference evidence="11" key="1">
    <citation type="journal article" date="2015" name="Genome Announc.">
        <title>Genome sequence of the AIDS-associated pathogen Penicillium marneffei (ATCC18224) and its near taxonomic relative Talaromyces stipitatus (ATCC10500).</title>
        <authorList>
            <person name="Nierman W.C."/>
            <person name="Fedorova-Abrams N.D."/>
            <person name="Andrianopoulos A."/>
        </authorList>
    </citation>
    <scope>NUCLEOTIDE SEQUENCE [LARGE SCALE GENOMIC DNA]</scope>
    <source>
        <strain evidence="11">ATCC 10500 / CBS 375.48 / QM 6759 / NRRL 1006</strain>
    </source>
</reference>
<feature type="region of interest" description="Disordered" evidence="8">
    <location>
        <begin position="130"/>
        <end position="150"/>
    </location>
</feature>
<dbReference type="RefSeq" id="XP_002480967.1">
    <property type="nucleotide sequence ID" value="XM_002480922.1"/>
</dbReference>
<dbReference type="STRING" id="441959.B8M8M0"/>
<evidence type="ECO:0000259" key="9">
    <source>
        <dbReference type="SMART" id="SM00906"/>
    </source>
</evidence>
<dbReference type="CDD" id="cd12148">
    <property type="entry name" value="fungal_TF_MHR"/>
    <property type="match status" value="1"/>
</dbReference>
<organism evidence="10 11">
    <name type="scientific">Talaromyces stipitatus (strain ATCC 10500 / CBS 375.48 / QM 6759 / NRRL 1006)</name>
    <name type="common">Penicillium stipitatum</name>
    <dbReference type="NCBI Taxonomy" id="441959"/>
    <lineage>
        <taxon>Eukaryota</taxon>
        <taxon>Fungi</taxon>
        <taxon>Dikarya</taxon>
        <taxon>Ascomycota</taxon>
        <taxon>Pezizomycotina</taxon>
        <taxon>Eurotiomycetes</taxon>
        <taxon>Eurotiomycetidae</taxon>
        <taxon>Eurotiales</taxon>
        <taxon>Trichocomaceae</taxon>
        <taxon>Talaromyces</taxon>
        <taxon>Talaromyces sect. Talaromyces</taxon>
    </lineage>
</organism>
<comment type="subcellular location">
    <subcellularLocation>
        <location evidence="1">Nucleus</location>
    </subcellularLocation>
</comment>
<dbReference type="GO" id="GO:0045944">
    <property type="term" value="P:positive regulation of transcription by RNA polymerase II"/>
    <property type="evidence" value="ECO:0007669"/>
    <property type="project" value="TreeGrafter"/>
</dbReference>
<evidence type="ECO:0000256" key="5">
    <source>
        <dbReference type="ARBA" id="ARBA00023125"/>
    </source>
</evidence>
<dbReference type="VEuPathDB" id="FungiDB:TSTA_037530"/>
<dbReference type="GO" id="GO:0008270">
    <property type="term" value="F:zinc ion binding"/>
    <property type="evidence" value="ECO:0007669"/>
    <property type="project" value="InterPro"/>
</dbReference>
<keyword evidence="6" id="KW-0804">Transcription</keyword>
<dbReference type="Proteomes" id="UP000001745">
    <property type="component" value="Unassembled WGS sequence"/>
</dbReference>